<sequence length="640" mass="72965">MERAKKGLKGIVDGVSKMELNDAKRKGKRFRERLAKQQATGESLPHAKAGLIVSEQLDNALKQCVAEVESIIQRCRATNRKFRDIEFDLEKDQEQCRFGLPGEDEIIVPRPRVAVKRVTEIFDNPVFFGPNGPKASAVRQGSLGDCWFLAALSAIATVDSGALLRKLCVAHNEEVGVYGFIFFRDCYWHFLLWSMPKFDELKEEEKRLYHYNRENYHNVVEKSGQGLLYARSGTVGETWVPLIEKAYAKLHGDYASLDGGFLADAIEDLTGGVATSFQTADLLSQDKFWRNELQHNELHMRLFGVSLDLDETHSQRSDLQIQGLLPGHAYSVMRVHECRGKRFVVVRNPWGESEWTGAWGDGSKEWTNEWLSALPELGHSFGNDGQFLMEYKDFLTVFSQIDRATIFDPSWSMSWYWISISPQPLTRLWLYGDIQFHLSVDRDTPAVLVLSQIDTRYFRNMQDTEWHLDFIVHRIENSALSKPLATSGISLGSRRSVSCELTLEEGEYVILPRIEAAYSFITRKRNRVLKEMSMSWARVLPQSDDEEEKMEEDVAETDLPTITRQPSFFSSETPEDEENSENNEDEKQDEEVQESKSEGGDAPPATQGYIQVTTPPLFLGMRVYTQNGAVAKVFGRAMDY</sequence>
<organism evidence="1 2">
    <name type="scientific">Psilocybe cubensis</name>
    <name type="common">Psychedelic mushroom</name>
    <name type="synonym">Stropharia cubensis</name>
    <dbReference type="NCBI Taxonomy" id="181762"/>
    <lineage>
        <taxon>Eukaryota</taxon>
        <taxon>Fungi</taxon>
        <taxon>Dikarya</taxon>
        <taxon>Basidiomycota</taxon>
        <taxon>Agaricomycotina</taxon>
        <taxon>Agaricomycetes</taxon>
        <taxon>Agaricomycetidae</taxon>
        <taxon>Agaricales</taxon>
        <taxon>Agaricineae</taxon>
        <taxon>Strophariaceae</taxon>
        <taxon>Psilocybe</taxon>
    </lineage>
</organism>
<keyword evidence="2" id="KW-1185">Reference proteome</keyword>
<accession>A0ACB8HAC6</accession>
<name>A0ACB8HAC6_PSICU</name>
<reference evidence="1" key="1">
    <citation type="submission" date="2021-10" db="EMBL/GenBank/DDBJ databases">
        <title>Psilocybe cubensis genome.</title>
        <authorList>
            <person name="Mckernan K.J."/>
            <person name="Crawford S."/>
            <person name="Trippe A."/>
            <person name="Kane L.T."/>
            <person name="Mclaughlin S."/>
        </authorList>
    </citation>
    <scope>NUCLEOTIDE SEQUENCE</scope>
    <source>
        <strain evidence="1">MGC-MH-2018</strain>
    </source>
</reference>
<comment type="caution">
    <text evidence="1">The sequence shown here is derived from an EMBL/GenBank/DDBJ whole genome shotgun (WGS) entry which is preliminary data.</text>
</comment>
<gene>
    <name evidence="1" type="ORF">JR316_0001800</name>
</gene>
<evidence type="ECO:0000313" key="2">
    <source>
        <dbReference type="Proteomes" id="UP000664032"/>
    </source>
</evidence>
<evidence type="ECO:0000313" key="1">
    <source>
        <dbReference type="EMBL" id="KAH9484898.1"/>
    </source>
</evidence>
<dbReference type="Proteomes" id="UP000664032">
    <property type="component" value="Unassembled WGS sequence"/>
</dbReference>
<proteinExistence type="predicted"/>
<protein>
    <submittedName>
        <fullName evidence="1">Calpain-1 catalytic subunit</fullName>
    </submittedName>
</protein>
<dbReference type="EMBL" id="JAFIQS020000002">
    <property type="protein sequence ID" value="KAH9484898.1"/>
    <property type="molecule type" value="Genomic_DNA"/>
</dbReference>